<dbReference type="SUPFAM" id="SSF48208">
    <property type="entry name" value="Six-hairpin glycosidases"/>
    <property type="match status" value="1"/>
</dbReference>
<dbReference type="InterPro" id="IPR012341">
    <property type="entry name" value="6hp_glycosidase-like_sf"/>
</dbReference>
<evidence type="ECO:0000256" key="6">
    <source>
        <dbReference type="ARBA" id="ARBA00023295"/>
    </source>
</evidence>
<gene>
    <name evidence="9" type="ORF">GZA08_13855</name>
</gene>
<dbReference type="EMBL" id="JAAGAB010000003">
    <property type="protein sequence ID" value="NDV02051.1"/>
    <property type="molecule type" value="Genomic_DNA"/>
</dbReference>
<dbReference type="Pfam" id="PF01270">
    <property type="entry name" value="Glyco_hydro_8"/>
    <property type="match status" value="1"/>
</dbReference>
<organism evidence="9 10">
    <name type="scientific">Pseudoroseicyclus tamaricis</name>
    <dbReference type="NCBI Taxonomy" id="2705421"/>
    <lineage>
        <taxon>Bacteria</taxon>
        <taxon>Pseudomonadati</taxon>
        <taxon>Pseudomonadota</taxon>
        <taxon>Alphaproteobacteria</taxon>
        <taxon>Rhodobacterales</taxon>
        <taxon>Paracoccaceae</taxon>
        <taxon>Pseudoroseicyclus</taxon>
    </lineage>
</organism>
<evidence type="ECO:0000256" key="2">
    <source>
        <dbReference type="ARBA" id="ARBA00009209"/>
    </source>
</evidence>
<sequence>MNRRHALAALLSATALPPLGLSGTAALAQTVVSPHPLAEAWALWKTGYLAEDGRVVDELQQGASHSESQSYGLLLAATIGDEAAFDLIDDWTMRNLAVREDRLLAWRWLPDMANNVPDLNNASDGDLFYAWALIRGAERFDRPALRERAAGIARDLAATCMLTATTENGGQRLLFVPAAAGFEREEGNVLNLSYYMPRAMEDVAEATGITAFAEASRDGIGIMTDLAIQGLIPDWITVAAAGGYYADEELADRNGYEAMRVPLFLIWSGFGNHPAVRRQAEALHAAEMAEIPTPTVMDRVTYAVRETSPDAGYAALGGLVTCASSGQSGAAIPRFRVDQPYYPATLHLFALLAQIEATQSCVPI</sequence>
<keyword evidence="7" id="KW-0624">Polysaccharide degradation</keyword>
<dbReference type="Gene3D" id="1.50.10.10">
    <property type="match status" value="1"/>
</dbReference>
<evidence type="ECO:0000256" key="7">
    <source>
        <dbReference type="ARBA" id="ARBA00023326"/>
    </source>
</evidence>
<evidence type="ECO:0000313" key="10">
    <source>
        <dbReference type="Proteomes" id="UP000474757"/>
    </source>
</evidence>
<evidence type="ECO:0000256" key="5">
    <source>
        <dbReference type="ARBA" id="ARBA00023001"/>
    </source>
</evidence>
<evidence type="ECO:0000313" key="9">
    <source>
        <dbReference type="EMBL" id="NDV02051.1"/>
    </source>
</evidence>
<protein>
    <recommendedName>
        <fullName evidence="3">cellulase</fullName>
        <ecNumber evidence="3">3.2.1.4</ecNumber>
    </recommendedName>
</protein>
<dbReference type="AlphaFoldDB" id="A0A6B2JKM5"/>
<comment type="similarity">
    <text evidence="2">Belongs to the glycosyl hydrolase 8 (cellulase D) family.</text>
</comment>
<keyword evidence="4 9" id="KW-0378">Hydrolase</keyword>
<feature type="chain" id="PRO_5025442685" description="cellulase" evidence="8">
    <location>
        <begin position="29"/>
        <end position="364"/>
    </location>
</feature>
<name>A0A6B2JKM5_9RHOB</name>
<evidence type="ECO:0000256" key="4">
    <source>
        <dbReference type="ARBA" id="ARBA00022801"/>
    </source>
</evidence>
<proteinExistence type="inferred from homology"/>
<keyword evidence="10" id="KW-1185">Reference proteome</keyword>
<keyword evidence="5" id="KW-0136">Cellulose degradation</keyword>
<dbReference type="Proteomes" id="UP000474757">
    <property type="component" value="Unassembled WGS sequence"/>
</dbReference>
<dbReference type="InterPro" id="IPR008928">
    <property type="entry name" value="6-hairpin_glycosidase_sf"/>
</dbReference>
<dbReference type="GO" id="GO:0030245">
    <property type="term" value="P:cellulose catabolic process"/>
    <property type="evidence" value="ECO:0007669"/>
    <property type="project" value="UniProtKB-KW"/>
</dbReference>
<keyword evidence="7" id="KW-0119">Carbohydrate metabolism</keyword>
<comment type="catalytic activity">
    <reaction evidence="1">
        <text>Endohydrolysis of (1-&gt;4)-beta-D-glucosidic linkages in cellulose, lichenin and cereal beta-D-glucans.</text>
        <dbReference type="EC" id="3.2.1.4"/>
    </reaction>
</comment>
<evidence type="ECO:0000256" key="8">
    <source>
        <dbReference type="SAM" id="SignalP"/>
    </source>
</evidence>
<comment type="caution">
    <text evidence="9">The sequence shown here is derived from an EMBL/GenBank/DDBJ whole genome shotgun (WGS) entry which is preliminary data.</text>
</comment>
<reference evidence="9 10" key="1">
    <citation type="submission" date="2020-02" db="EMBL/GenBank/DDBJ databases">
        <title>Pseudoroseicyclus tamarix, sp. nov., isolated from offshore sediment of a Tamarix chinensis forest.</title>
        <authorList>
            <person name="Gai Y."/>
        </authorList>
    </citation>
    <scope>NUCLEOTIDE SEQUENCE [LARGE SCALE GENOMIC DNA]</scope>
    <source>
        <strain evidence="9 10">CLL3-39</strain>
    </source>
</reference>
<accession>A0A6B2JKM5</accession>
<feature type="signal peptide" evidence="8">
    <location>
        <begin position="1"/>
        <end position="28"/>
    </location>
</feature>
<dbReference type="PRINTS" id="PR00735">
    <property type="entry name" value="GLHYDRLASE8"/>
</dbReference>
<dbReference type="GO" id="GO:0008810">
    <property type="term" value="F:cellulase activity"/>
    <property type="evidence" value="ECO:0007669"/>
    <property type="project" value="UniProtKB-EC"/>
</dbReference>
<evidence type="ECO:0000256" key="3">
    <source>
        <dbReference type="ARBA" id="ARBA00012601"/>
    </source>
</evidence>
<evidence type="ECO:0000256" key="1">
    <source>
        <dbReference type="ARBA" id="ARBA00000966"/>
    </source>
</evidence>
<dbReference type="EC" id="3.2.1.4" evidence="3"/>
<keyword evidence="6" id="KW-0326">Glycosidase</keyword>
<keyword evidence="8" id="KW-0732">Signal</keyword>
<dbReference type="InterPro" id="IPR002037">
    <property type="entry name" value="Glyco_hydro_8"/>
</dbReference>